<dbReference type="Proteomes" id="UP000286701">
    <property type="component" value="Unassembled WGS sequence"/>
</dbReference>
<dbReference type="OrthoDB" id="886726at2"/>
<comment type="caution">
    <text evidence="1">The sequence shown here is derived from an EMBL/GenBank/DDBJ whole genome shotgun (WGS) entry which is preliminary data.</text>
</comment>
<dbReference type="AlphaFoldDB" id="A0A3S3V0E4"/>
<evidence type="ECO:0000313" key="1">
    <source>
        <dbReference type="EMBL" id="RWY52537.1"/>
    </source>
</evidence>
<accession>A0A3S3V0E4</accession>
<reference evidence="1 2" key="1">
    <citation type="submission" date="2019-01" db="EMBL/GenBank/DDBJ databases">
        <title>Mucilaginibacter antarcticum sp. nov., isolated from antarctic soil.</title>
        <authorList>
            <person name="Yan Y.-Q."/>
            <person name="Du Z.-J."/>
        </authorList>
    </citation>
    <scope>NUCLEOTIDE SEQUENCE [LARGE SCALE GENOMIC DNA]</scope>
    <source>
        <strain evidence="1 2">F01003</strain>
    </source>
</reference>
<organism evidence="1 2">
    <name type="scientific">Mucilaginibacter gilvus</name>
    <dbReference type="NCBI Taxonomy" id="2305909"/>
    <lineage>
        <taxon>Bacteria</taxon>
        <taxon>Pseudomonadati</taxon>
        <taxon>Bacteroidota</taxon>
        <taxon>Sphingobacteriia</taxon>
        <taxon>Sphingobacteriales</taxon>
        <taxon>Sphingobacteriaceae</taxon>
        <taxon>Mucilaginibacter</taxon>
    </lineage>
</organism>
<sequence length="91" mass="10800">MGELKRIIYNCQQATFLIDKRMEGKITFRERIELRIHLIQCDVCKLYIKQSEKINEMIKSLLKTPTGLEILLDDTFKDELQVKIDTQLNKN</sequence>
<dbReference type="EMBL" id="SBIW01000004">
    <property type="protein sequence ID" value="RWY52537.1"/>
    <property type="molecule type" value="Genomic_DNA"/>
</dbReference>
<gene>
    <name evidence="1" type="ORF">EPL05_11595</name>
</gene>
<protein>
    <submittedName>
        <fullName evidence="1">Zf-HC2 domain-containing protein</fullName>
    </submittedName>
</protein>
<keyword evidence="2" id="KW-1185">Reference proteome</keyword>
<proteinExistence type="predicted"/>
<name>A0A3S3V0E4_9SPHI</name>
<evidence type="ECO:0000313" key="2">
    <source>
        <dbReference type="Proteomes" id="UP000286701"/>
    </source>
</evidence>
<dbReference type="RefSeq" id="WP_128534124.1">
    <property type="nucleotide sequence ID" value="NZ_SBIW01000004.1"/>
</dbReference>